<feature type="non-terminal residue" evidence="1">
    <location>
        <position position="73"/>
    </location>
</feature>
<gene>
    <name evidence="1" type="ORF">S01H1_55323</name>
</gene>
<organism evidence="1">
    <name type="scientific">marine sediment metagenome</name>
    <dbReference type="NCBI Taxonomy" id="412755"/>
    <lineage>
        <taxon>unclassified sequences</taxon>
        <taxon>metagenomes</taxon>
        <taxon>ecological metagenomes</taxon>
    </lineage>
</organism>
<sequence length="73" mass="7665">MRRECQVVSRKGSAALRQFLAKQGAALVPMVELIEAGQLAMEELVGQLGKAALEAVLAISAEQVAGPPRPGRP</sequence>
<proteinExistence type="predicted"/>
<reference evidence="1" key="1">
    <citation type="journal article" date="2014" name="Front. Microbiol.">
        <title>High frequency of phylogenetically diverse reductive dehalogenase-homologous genes in deep subseafloor sedimentary metagenomes.</title>
        <authorList>
            <person name="Kawai M."/>
            <person name="Futagami T."/>
            <person name="Toyoda A."/>
            <person name="Takaki Y."/>
            <person name="Nishi S."/>
            <person name="Hori S."/>
            <person name="Arai W."/>
            <person name="Tsubouchi T."/>
            <person name="Morono Y."/>
            <person name="Uchiyama I."/>
            <person name="Ito T."/>
            <person name="Fujiyama A."/>
            <person name="Inagaki F."/>
            <person name="Takami H."/>
        </authorList>
    </citation>
    <scope>NUCLEOTIDE SEQUENCE</scope>
    <source>
        <strain evidence="1">Expedition CK06-06</strain>
    </source>
</reference>
<comment type="caution">
    <text evidence="1">The sequence shown here is derived from an EMBL/GenBank/DDBJ whole genome shotgun (WGS) entry which is preliminary data.</text>
</comment>
<accession>X0W0T4</accession>
<evidence type="ECO:0000313" key="1">
    <source>
        <dbReference type="EMBL" id="GAG24389.1"/>
    </source>
</evidence>
<dbReference type="AlphaFoldDB" id="X0W0T4"/>
<name>X0W0T4_9ZZZZ</name>
<protein>
    <submittedName>
        <fullName evidence="1">Uncharacterized protein</fullName>
    </submittedName>
</protein>
<dbReference type="EMBL" id="BARS01035955">
    <property type="protein sequence ID" value="GAG24389.1"/>
    <property type="molecule type" value="Genomic_DNA"/>
</dbReference>